<name>A0A212RAG6_RHOAC</name>
<reference evidence="2" key="1">
    <citation type="submission" date="2017-06" db="EMBL/GenBank/DDBJ databases">
        <authorList>
            <person name="Varghese N."/>
            <person name="Submissions S."/>
        </authorList>
    </citation>
    <scope>NUCLEOTIDE SEQUENCE [LARGE SCALE GENOMIC DNA]</scope>
    <source>
        <strain evidence="2">DSM 137</strain>
    </source>
</reference>
<proteinExistence type="predicted"/>
<organism evidence="1 2">
    <name type="scientific">Rhodoblastus acidophilus</name>
    <name type="common">Rhodopseudomonas acidophila</name>
    <dbReference type="NCBI Taxonomy" id="1074"/>
    <lineage>
        <taxon>Bacteria</taxon>
        <taxon>Pseudomonadati</taxon>
        <taxon>Pseudomonadota</taxon>
        <taxon>Alphaproteobacteria</taxon>
        <taxon>Hyphomicrobiales</taxon>
        <taxon>Rhodoblastaceae</taxon>
        <taxon>Rhodoblastus</taxon>
    </lineage>
</organism>
<dbReference type="AlphaFoldDB" id="A0A212RAG6"/>
<evidence type="ECO:0000313" key="1">
    <source>
        <dbReference type="EMBL" id="SNB69128.1"/>
    </source>
</evidence>
<dbReference type="EMBL" id="FYDG01000003">
    <property type="protein sequence ID" value="SNB69128.1"/>
    <property type="molecule type" value="Genomic_DNA"/>
</dbReference>
<keyword evidence="2" id="KW-1185">Reference proteome</keyword>
<evidence type="ECO:0000313" key="2">
    <source>
        <dbReference type="Proteomes" id="UP000198418"/>
    </source>
</evidence>
<gene>
    <name evidence="1" type="ORF">SAMN06265338_103168</name>
</gene>
<dbReference type="Proteomes" id="UP000198418">
    <property type="component" value="Unassembled WGS sequence"/>
</dbReference>
<protein>
    <submittedName>
        <fullName evidence="1">Uncharacterized protein</fullName>
    </submittedName>
</protein>
<sequence length="69" mass="7293">MSEQLRAAIERAFIDLYYAAAELKLAEPDLDGAPAATEHVKLAIRALLGGLRSSRAEDTGAPPNGSMPN</sequence>
<accession>A0A212RAG6</accession>